<organism evidence="2">
    <name type="scientific">Cyprinus carpio</name>
    <name type="common">Common carp</name>
    <dbReference type="NCBI Taxonomy" id="7962"/>
    <lineage>
        <taxon>Eukaryota</taxon>
        <taxon>Metazoa</taxon>
        <taxon>Chordata</taxon>
        <taxon>Craniata</taxon>
        <taxon>Vertebrata</taxon>
        <taxon>Euteleostomi</taxon>
        <taxon>Actinopterygii</taxon>
        <taxon>Neopterygii</taxon>
        <taxon>Teleostei</taxon>
        <taxon>Ostariophysi</taxon>
        <taxon>Cypriniformes</taxon>
        <taxon>Cyprinidae</taxon>
        <taxon>Cyprininae</taxon>
        <taxon>Cyprinus</taxon>
    </lineage>
</organism>
<gene>
    <name evidence="2" type="primary">LOC109076152</name>
</gene>
<evidence type="ECO:0000313" key="2">
    <source>
        <dbReference type="RefSeq" id="XP_042611109.1"/>
    </source>
</evidence>
<name>A0A9R0ATU7_CYPCA</name>
<sequence length="154" mass="17118">MRMSERALDEDEHQLNTSLNCSGDTQLQTPGPSAERLQVQRHELRLLPEFSAVCHDVLQFCMLLIYHRGSGCASSITPGSAGFRRTRLKDSRSGNSLQSSSENEAQSSEPRPWSSSSLNLKHPGPDRRRPLQQQQERGTPLKHRSAVLSSTVPA</sequence>
<feature type="compositionally biased region" description="Polar residues" evidence="1">
    <location>
        <begin position="15"/>
        <end position="31"/>
    </location>
</feature>
<dbReference type="AlphaFoldDB" id="A0A9R0ATU7"/>
<feature type="region of interest" description="Disordered" evidence="1">
    <location>
        <begin position="1"/>
        <end position="34"/>
    </location>
</feature>
<feature type="compositionally biased region" description="Low complexity" evidence="1">
    <location>
        <begin position="95"/>
        <end position="117"/>
    </location>
</feature>
<reference evidence="2" key="1">
    <citation type="submission" date="2025-08" db="UniProtKB">
        <authorList>
            <consortium name="RefSeq"/>
        </authorList>
    </citation>
    <scope>IDENTIFICATION</scope>
    <source>
        <tissue evidence="2">Muscle</tissue>
    </source>
</reference>
<dbReference type="RefSeq" id="XP_042611109.1">
    <property type="nucleotide sequence ID" value="XM_042755175.1"/>
</dbReference>
<accession>A0A9R0ATU7</accession>
<dbReference type="GeneID" id="109076152"/>
<evidence type="ECO:0000256" key="1">
    <source>
        <dbReference type="SAM" id="MobiDB-lite"/>
    </source>
</evidence>
<dbReference type="Proteomes" id="UP001155660">
    <property type="component" value="Unplaced"/>
</dbReference>
<feature type="region of interest" description="Disordered" evidence="1">
    <location>
        <begin position="73"/>
        <end position="154"/>
    </location>
</feature>
<protein>
    <submittedName>
        <fullName evidence="2">Uncharacterized protein LOC109076152 isoform X2</fullName>
    </submittedName>
</protein>
<proteinExistence type="predicted"/>